<proteinExistence type="inferred from homology"/>
<organism evidence="5 6">
    <name type="scientific">Anaerocolumna aminovalerica</name>
    <dbReference type="NCBI Taxonomy" id="1527"/>
    <lineage>
        <taxon>Bacteria</taxon>
        <taxon>Bacillati</taxon>
        <taxon>Bacillota</taxon>
        <taxon>Clostridia</taxon>
        <taxon>Lachnospirales</taxon>
        <taxon>Lachnospiraceae</taxon>
        <taxon>Anaerocolumna</taxon>
    </lineage>
</organism>
<evidence type="ECO:0000313" key="6">
    <source>
        <dbReference type="Proteomes" id="UP000198806"/>
    </source>
</evidence>
<dbReference type="Pfam" id="PF01613">
    <property type="entry name" value="Flavin_Reduct"/>
    <property type="match status" value="1"/>
</dbReference>
<keyword evidence="6" id="KW-1185">Reference proteome</keyword>
<dbReference type="InterPro" id="IPR002563">
    <property type="entry name" value="Flavin_Rdtase-like_dom"/>
</dbReference>
<dbReference type="EMBL" id="FOWD01000023">
    <property type="protein sequence ID" value="SFO40783.1"/>
    <property type="molecule type" value="Genomic_DNA"/>
</dbReference>
<evidence type="ECO:0000313" key="5">
    <source>
        <dbReference type="EMBL" id="SFO40783.1"/>
    </source>
</evidence>
<dbReference type="PANTHER" id="PTHR43567:SF1">
    <property type="entry name" value="FLAVOREDOXIN"/>
    <property type="match status" value="1"/>
</dbReference>
<feature type="domain" description="Flavin reductase like" evidence="4">
    <location>
        <begin position="11"/>
        <end position="172"/>
    </location>
</feature>
<dbReference type="SMART" id="SM00903">
    <property type="entry name" value="Flavin_Reduct"/>
    <property type="match status" value="1"/>
</dbReference>
<comment type="cofactor">
    <cofactor evidence="1">
        <name>FMN</name>
        <dbReference type="ChEBI" id="CHEBI:58210"/>
    </cofactor>
</comment>
<keyword evidence="2" id="KW-0285">Flavoprotein</keyword>
<dbReference type="InterPro" id="IPR052174">
    <property type="entry name" value="Flavoredoxin"/>
</dbReference>
<dbReference type="AlphaFoldDB" id="A0A1I5GXY0"/>
<evidence type="ECO:0000256" key="2">
    <source>
        <dbReference type="ARBA" id="ARBA00022630"/>
    </source>
</evidence>
<dbReference type="GO" id="GO:0016646">
    <property type="term" value="F:oxidoreductase activity, acting on the CH-NH group of donors, NAD or NADP as acceptor"/>
    <property type="evidence" value="ECO:0007669"/>
    <property type="project" value="UniProtKB-ARBA"/>
</dbReference>
<dbReference type="InterPro" id="IPR012349">
    <property type="entry name" value="Split_barrel_FMN-bd"/>
</dbReference>
<dbReference type="Proteomes" id="UP000198806">
    <property type="component" value="Unassembled WGS sequence"/>
</dbReference>
<accession>A0A1I5GXY0</accession>
<dbReference type="PANTHER" id="PTHR43567">
    <property type="entry name" value="FLAVOREDOXIN-RELATED-RELATED"/>
    <property type="match status" value="1"/>
</dbReference>
<evidence type="ECO:0000259" key="4">
    <source>
        <dbReference type="SMART" id="SM00903"/>
    </source>
</evidence>
<evidence type="ECO:0000256" key="3">
    <source>
        <dbReference type="ARBA" id="ARBA00038054"/>
    </source>
</evidence>
<name>A0A1I5GXY0_9FIRM</name>
<evidence type="ECO:0000256" key="1">
    <source>
        <dbReference type="ARBA" id="ARBA00001917"/>
    </source>
</evidence>
<dbReference type="RefSeq" id="WP_091687343.1">
    <property type="nucleotide sequence ID" value="NZ_BAABFM010000007.1"/>
</dbReference>
<dbReference type="Gene3D" id="2.30.110.10">
    <property type="entry name" value="Electron Transport, Fmn-binding Protein, Chain A"/>
    <property type="match status" value="1"/>
</dbReference>
<dbReference type="GO" id="GO:0010181">
    <property type="term" value="F:FMN binding"/>
    <property type="evidence" value="ECO:0007669"/>
    <property type="project" value="InterPro"/>
</dbReference>
<dbReference type="OrthoDB" id="9794638at2"/>
<comment type="similarity">
    <text evidence="3">Belongs to the flavoredoxin family.</text>
</comment>
<dbReference type="SUPFAM" id="SSF50475">
    <property type="entry name" value="FMN-binding split barrel"/>
    <property type="match status" value="1"/>
</dbReference>
<protein>
    <submittedName>
        <fullName evidence="5">NADH-FMN oxidoreductase RutF, flavin reductase (DIM6/NTAB) family</fullName>
    </submittedName>
</protein>
<sequence>MEKEFWKAGNMLYPIPAVMVTCQREGERPNIITIGWTGTVCTNPAMVYISVRPERYSYDMIKESGEFIINLTTKALVKAADYCGVKSGRNTDKFKDMKLTPVTGKFVKVPMIEESPVNIECKVKQILPLGSHHMFVGEVLGVHINPQYLNKTGKFELNKAEPVVYSHGEYYGLDEMMGPFGYSVKKRKQK</sequence>
<reference evidence="5 6" key="1">
    <citation type="submission" date="2016-10" db="EMBL/GenBank/DDBJ databases">
        <authorList>
            <person name="de Groot N.N."/>
        </authorList>
    </citation>
    <scope>NUCLEOTIDE SEQUENCE [LARGE SCALE GENOMIC DNA]</scope>
    <source>
        <strain evidence="5 6">DSM 1283</strain>
    </source>
</reference>
<dbReference type="STRING" id="1527.SAMN04489757_12354"/>
<gene>
    <name evidence="5" type="ORF">SAMN04489757_12354</name>
</gene>